<keyword evidence="4" id="KW-0732">Signal</keyword>
<protein>
    <submittedName>
        <fullName evidence="5">Extracellular deoxyribonuclease</fullName>
        <ecNumber evidence="5">3.1.21.-</ecNumber>
    </submittedName>
</protein>
<evidence type="ECO:0000256" key="4">
    <source>
        <dbReference type="SAM" id="SignalP"/>
    </source>
</evidence>
<dbReference type="InterPro" id="IPR007346">
    <property type="entry name" value="Endonuclease-I"/>
</dbReference>
<accession>A0A1Y6KZ25</accession>
<evidence type="ECO:0000256" key="3">
    <source>
        <dbReference type="ARBA" id="ARBA00022801"/>
    </source>
</evidence>
<keyword evidence="2" id="KW-0540">Nuclease</keyword>
<evidence type="ECO:0000313" key="6">
    <source>
        <dbReference type="Proteomes" id="UP000196485"/>
    </source>
</evidence>
<dbReference type="SUPFAM" id="SSF54060">
    <property type="entry name" value="His-Me finger endonucleases"/>
    <property type="match status" value="1"/>
</dbReference>
<dbReference type="PANTHER" id="PTHR33607">
    <property type="entry name" value="ENDONUCLEASE-1"/>
    <property type="match status" value="1"/>
</dbReference>
<dbReference type="GO" id="GO:0016787">
    <property type="term" value="F:hydrolase activity"/>
    <property type="evidence" value="ECO:0007669"/>
    <property type="project" value="UniProtKB-KW"/>
</dbReference>
<reference evidence="6" key="1">
    <citation type="submission" date="2017-06" db="EMBL/GenBank/DDBJ databases">
        <authorList>
            <person name="Rodrigo-Torres L."/>
            <person name="Arahal R. D."/>
            <person name="Lucena T."/>
        </authorList>
    </citation>
    <scope>NUCLEOTIDE SEQUENCE [LARGE SCALE GENOMIC DNA]</scope>
    <source>
        <strain evidence="6">type strain: CECT 9192</strain>
    </source>
</reference>
<dbReference type="RefSeq" id="WP_087821197.1">
    <property type="nucleotide sequence ID" value="NZ_FYAH01000004.1"/>
</dbReference>
<keyword evidence="6" id="KW-1185">Reference proteome</keyword>
<dbReference type="InterPro" id="IPR044925">
    <property type="entry name" value="His-Me_finger_sf"/>
</dbReference>
<gene>
    <name evidence="5" type="primary">dns_2</name>
    <name evidence="5" type="ORF">PAQU9191_02586</name>
</gene>
<dbReference type="PANTHER" id="PTHR33607:SF2">
    <property type="entry name" value="ENDONUCLEASE-1"/>
    <property type="match status" value="1"/>
</dbReference>
<proteinExistence type="inferred from homology"/>
<evidence type="ECO:0000256" key="2">
    <source>
        <dbReference type="ARBA" id="ARBA00022722"/>
    </source>
</evidence>
<name>A0A1Y6KZ25_9GAMM</name>
<feature type="signal peptide" evidence="4">
    <location>
        <begin position="1"/>
        <end position="20"/>
    </location>
</feature>
<evidence type="ECO:0000313" key="5">
    <source>
        <dbReference type="EMBL" id="SMY17292.1"/>
    </source>
</evidence>
<comment type="similarity">
    <text evidence="1">Belongs to the EndA/NucM nuclease family.</text>
</comment>
<sequence>MKFQSPWLILVMFIPTAAIATPSSSSTSFAKSKKIAVEIYQAHPISFYCGCPIKWVNKKGVPELEQCGYKVRKQQRRASRIEWEHVVPAWQFGHQLQCWQDGGRKACKKEHKFRIMEADLHNLTPAIGEVNGDRSNFNFRPWNDDSGVSYGQCKMRIDFKNKRANPPKSVRGAIARTYLYMNQQYDFSLSKQQRQLMEAWHKQHPVTQWECQRDQLIAAKQGNHNTFVVEACQRANL</sequence>
<evidence type="ECO:0000256" key="1">
    <source>
        <dbReference type="ARBA" id="ARBA00006429"/>
    </source>
</evidence>
<dbReference type="Pfam" id="PF04231">
    <property type="entry name" value="Endonuclease_1"/>
    <property type="match status" value="1"/>
</dbReference>
<dbReference type="AlphaFoldDB" id="A0A1Y6KZ25"/>
<keyword evidence="3 5" id="KW-0378">Hydrolase</keyword>
<organism evidence="5 6">
    <name type="scientific">Photobacterium aquimaris</name>
    <dbReference type="NCBI Taxonomy" id="512643"/>
    <lineage>
        <taxon>Bacteria</taxon>
        <taxon>Pseudomonadati</taxon>
        <taxon>Pseudomonadota</taxon>
        <taxon>Gammaproteobacteria</taxon>
        <taxon>Vibrionales</taxon>
        <taxon>Vibrionaceae</taxon>
        <taxon>Photobacterium</taxon>
    </lineage>
</organism>
<dbReference type="Proteomes" id="UP000196485">
    <property type="component" value="Unassembled WGS sequence"/>
</dbReference>
<dbReference type="EC" id="3.1.21.-" evidence="5"/>
<dbReference type="EMBL" id="FYAH01000004">
    <property type="protein sequence ID" value="SMY17292.1"/>
    <property type="molecule type" value="Genomic_DNA"/>
</dbReference>
<feature type="chain" id="PRO_5012667168" evidence="4">
    <location>
        <begin position="21"/>
        <end position="237"/>
    </location>
</feature>
<dbReference type="GO" id="GO:0004518">
    <property type="term" value="F:nuclease activity"/>
    <property type="evidence" value="ECO:0007669"/>
    <property type="project" value="UniProtKB-KW"/>
</dbReference>